<feature type="transmembrane region" description="Helical" evidence="8">
    <location>
        <begin position="115"/>
        <end position="136"/>
    </location>
</feature>
<dbReference type="AlphaFoldDB" id="A0A2R5GQ45"/>
<dbReference type="Proteomes" id="UP000241890">
    <property type="component" value="Unassembled WGS sequence"/>
</dbReference>
<evidence type="ECO:0000256" key="5">
    <source>
        <dbReference type="ARBA" id="ARBA00022989"/>
    </source>
</evidence>
<accession>A0A2R5GQ45</accession>
<proteinExistence type="inferred from homology"/>
<protein>
    <recommendedName>
        <fullName evidence="3 7">ER membrane protein complex subunit 3</fullName>
    </recommendedName>
</protein>
<keyword evidence="5 8" id="KW-1133">Transmembrane helix</keyword>
<dbReference type="InParanoid" id="A0A2R5GQ45"/>
<dbReference type="PIRSF" id="PIRSF010045">
    <property type="entry name" value="DUF850_TM_euk"/>
    <property type="match status" value="1"/>
</dbReference>
<reference evidence="9 10" key="1">
    <citation type="submission" date="2017-12" db="EMBL/GenBank/DDBJ databases">
        <title>Sequencing, de novo assembly and annotation of complete genome of a new Thraustochytrid species, strain FCC1311.</title>
        <authorList>
            <person name="Sedici K."/>
            <person name="Godart F."/>
            <person name="Aiese Cigliano R."/>
            <person name="Sanseverino W."/>
            <person name="Barakat M."/>
            <person name="Ortet P."/>
            <person name="Marechal E."/>
            <person name="Cagnac O."/>
            <person name="Amato A."/>
        </authorList>
    </citation>
    <scope>NUCLEOTIDE SEQUENCE [LARGE SCALE GENOMIC DNA]</scope>
</reference>
<dbReference type="GO" id="GO:0072546">
    <property type="term" value="C:EMC complex"/>
    <property type="evidence" value="ECO:0007669"/>
    <property type="project" value="TreeGrafter"/>
</dbReference>
<dbReference type="PANTHER" id="PTHR13116">
    <property type="entry name" value="ER MEMBRANE PROTEIN COMPLEX SUBUNIT 3"/>
    <property type="match status" value="1"/>
</dbReference>
<dbReference type="InterPro" id="IPR002809">
    <property type="entry name" value="EMC3/TMCO1"/>
</dbReference>
<evidence type="ECO:0000256" key="1">
    <source>
        <dbReference type="ARBA" id="ARBA00004141"/>
    </source>
</evidence>
<organism evidence="9 10">
    <name type="scientific">Hondaea fermentalgiana</name>
    <dbReference type="NCBI Taxonomy" id="2315210"/>
    <lineage>
        <taxon>Eukaryota</taxon>
        <taxon>Sar</taxon>
        <taxon>Stramenopiles</taxon>
        <taxon>Bigyra</taxon>
        <taxon>Labyrinthulomycetes</taxon>
        <taxon>Thraustochytrida</taxon>
        <taxon>Thraustochytriidae</taxon>
        <taxon>Hondaea</taxon>
    </lineage>
</organism>
<dbReference type="Pfam" id="PF01956">
    <property type="entry name" value="EMC3_TMCO1"/>
    <property type="match status" value="1"/>
</dbReference>
<feature type="transmembrane region" description="Helical" evidence="8">
    <location>
        <begin position="14"/>
        <end position="33"/>
    </location>
</feature>
<dbReference type="SMART" id="SM01415">
    <property type="entry name" value="DUF106"/>
    <property type="match status" value="1"/>
</dbReference>
<name>A0A2R5GQ45_9STRA</name>
<gene>
    <name evidence="9" type="ORF">FCC1311_092132</name>
</gene>
<evidence type="ECO:0000256" key="7">
    <source>
        <dbReference type="PIRNR" id="PIRNR010045"/>
    </source>
</evidence>
<comment type="subcellular location">
    <subcellularLocation>
        <location evidence="1">Membrane</location>
        <topology evidence="1">Multi-pass membrane protein</topology>
    </subcellularLocation>
</comment>
<comment type="caution">
    <text evidence="9">The sequence shown here is derived from an EMBL/GenBank/DDBJ whole genome shotgun (WGS) entry which is preliminary data.</text>
</comment>
<keyword evidence="10" id="KW-1185">Reference proteome</keyword>
<comment type="similarity">
    <text evidence="2 7">Belongs to the EMC3 family.</text>
</comment>
<evidence type="ECO:0000256" key="8">
    <source>
        <dbReference type="SAM" id="Phobius"/>
    </source>
</evidence>
<feature type="transmembrane region" description="Helical" evidence="8">
    <location>
        <begin position="167"/>
        <end position="186"/>
    </location>
</feature>
<evidence type="ECO:0000256" key="4">
    <source>
        <dbReference type="ARBA" id="ARBA00022692"/>
    </source>
</evidence>
<evidence type="ECO:0000313" key="9">
    <source>
        <dbReference type="EMBL" id="GBG32987.1"/>
    </source>
</evidence>
<evidence type="ECO:0000256" key="3">
    <source>
        <dbReference type="ARBA" id="ARBA00020822"/>
    </source>
</evidence>
<dbReference type="GO" id="GO:0034975">
    <property type="term" value="P:protein folding in endoplasmic reticulum"/>
    <property type="evidence" value="ECO:0007669"/>
    <property type="project" value="TreeGrafter"/>
</dbReference>
<sequence length="250" mass="28739">MDADLMLDPKIRNWVLIPILIIMLLVQMSRSWAQVLLKGSTPPEPGQFKQMQLLQRATRLRANNRLLSSRGFHMRRHFLVELKGIGLRQKFEGSAPNPMQNPDGMMNMMKGNMTMMVPNIAMMTFISFFFQGFVMVKVPFMLTEGFKQMLQRDISLQTLDTSYVSSLSWYFLALFGLRGFFSLVLGDQAVTDDAKIMQQQMGMGGGNPMQFDANKSYKQMREGVKHIQHQFFLGELEEEFMMLPAKKKTA</sequence>
<keyword evidence="6 8" id="KW-0472">Membrane</keyword>
<dbReference type="FunCoup" id="A0A2R5GQ45">
    <property type="interactions" value="199"/>
</dbReference>
<evidence type="ECO:0000256" key="6">
    <source>
        <dbReference type="ARBA" id="ARBA00023136"/>
    </source>
</evidence>
<keyword evidence="4 8" id="KW-0812">Transmembrane</keyword>
<dbReference type="EMBL" id="BEYU01000137">
    <property type="protein sequence ID" value="GBG32987.1"/>
    <property type="molecule type" value="Genomic_DNA"/>
</dbReference>
<evidence type="ECO:0000256" key="2">
    <source>
        <dbReference type="ARBA" id="ARBA00005376"/>
    </source>
</evidence>
<dbReference type="PANTHER" id="PTHR13116:SF5">
    <property type="entry name" value="ER MEMBRANE PROTEIN COMPLEX SUBUNIT 3"/>
    <property type="match status" value="1"/>
</dbReference>
<dbReference type="OrthoDB" id="6745403at2759"/>
<evidence type="ECO:0000313" key="10">
    <source>
        <dbReference type="Proteomes" id="UP000241890"/>
    </source>
</evidence>
<dbReference type="InterPro" id="IPR008568">
    <property type="entry name" value="EMC3"/>
</dbReference>